<keyword evidence="1" id="KW-1133">Transmembrane helix</keyword>
<feature type="transmembrane region" description="Helical" evidence="1">
    <location>
        <begin position="15"/>
        <end position="45"/>
    </location>
</feature>
<protein>
    <recommendedName>
        <fullName evidence="4">Zn-finger containing protein</fullName>
    </recommendedName>
</protein>
<name>E6U354_ETHHY</name>
<dbReference type="STRING" id="663278.Ethha_2008"/>
<sequence>MYTHFFDGRYGVDPFSLFLLLVAAAVLGIPFMWIVSLALIVLVVLRGFSRNTIARSREQWQFARLMQTIWHVFVPVGRAFRRAFLWISRTVSTLALRIRERKTHVFIHCPSCHKLLRLPKGRGKLAVTCPVCHCAFIHKT</sequence>
<evidence type="ECO:0008006" key="4">
    <source>
        <dbReference type="Google" id="ProtNLM"/>
    </source>
</evidence>
<evidence type="ECO:0000256" key="1">
    <source>
        <dbReference type="SAM" id="Phobius"/>
    </source>
</evidence>
<dbReference type="HOGENOM" id="CLU_133627_0_0_9"/>
<proteinExistence type="predicted"/>
<keyword evidence="3" id="KW-1185">Reference proteome</keyword>
<organism evidence="2 3">
    <name type="scientific">Ethanoligenens harbinense (strain DSM 18485 / JCM 12961 / CGMCC 1.5033 / YUAN-3)</name>
    <dbReference type="NCBI Taxonomy" id="663278"/>
    <lineage>
        <taxon>Bacteria</taxon>
        <taxon>Bacillati</taxon>
        <taxon>Bacillota</taxon>
        <taxon>Clostridia</taxon>
        <taxon>Eubacteriales</taxon>
        <taxon>Oscillospiraceae</taxon>
        <taxon>Ethanoligenens</taxon>
    </lineage>
</organism>
<dbReference type="Proteomes" id="UP000001551">
    <property type="component" value="Chromosome"/>
</dbReference>
<dbReference type="RefSeq" id="WP_013485874.1">
    <property type="nucleotide sequence ID" value="NC_014828.1"/>
</dbReference>
<keyword evidence="1" id="KW-0812">Transmembrane</keyword>
<gene>
    <name evidence="2" type="ordered locus">Ethha_2008</name>
</gene>
<dbReference type="EMBL" id="CP002400">
    <property type="protein sequence ID" value="ADU27526.1"/>
    <property type="molecule type" value="Genomic_DNA"/>
</dbReference>
<evidence type="ECO:0000313" key="2">
    <source>
        <dbReference type="EMBL" id="ADU27526.1"/>
    </source>
</evidence>
<dbReference type="AlphaFoldDB" id="E6U354"/>
<dbReference type="eggNOG" id="COG4416">
    <property type="taxonomic scope" value="Bacteria"/>
</dbReference>
<dbReference type="KEGG" id="eha:Ethha_2008"/>
<accession>E6U354</accession>
<reference evidence="2 3" key="1">
    <citation type="submission" date="2010-12" db="EMBL/GenBank/DDBJ databases">
        <title>Complete sequence of Ethanoligenens harbinense YUAN-3.</title>
        <authorList>
            <person name="Lucas S."/>
            <person name="Copeland A."/>
            <person name="Lapidus A."/>
            <person name="Cheng J.-F."/>
            <person name="Bruce D."/>
            <person name="Goodwin L."/>
            <person name="Pitluck S."/>
            <person name="Chertkov O."/>
            <person name="Misra M."/>
            <person name="Detter J.C."/>
            <person name="Han C."/>
            <person name="Tapia R."/>
            <person name="Land M."/>
            <person name="Hauser L."/>
            <person name="Jeffries C."/>
            <person name="Kyrpides N."/>
            <person name="Ivanova N."/>
            <person name="Mikhailova N."/>
            <person name="Wang A."/>
            <person name="Mouttaki H."/>
            <person name="He Z."/>
            <person name="Zhou J."/>
            <person name="Hemme C.L."/>
            <person name="Woyke T."/>
        </authorList>
    </citation>
    <scope>NUCLEOTIDE SEQUENCE [LARGE SCALE GENOMIC DNA]</scope>
    <source>
        <strain evidence="3">DSM 18485 / JCM 12961 / CGMCC 1.5033 / YUAN-3</strain>
    </source>
</reference>
<evidence type="ECO:0000313" key="3">
    <source>
        <dbReference type="Proteomes" id="UP000001551"/>
    </source>
</evidence>
<keyword evidence="1" id="KW-0472">Membrane</keyword>